<evidence type="ECO:0000313" key="4">
    <source>
        <dbReference type="EMBL" id="TFU33318.1"/>
    </source>
</evidence>
<evidence type="ECO:0000256" key="2">
    <source>
        <dbReference type="HAMAP-Rule" id="MF_00612"/>
    </source>
</evidence>
<dbReference type="Gene3D" id="3.10.450.50">
    <property type="match status" value="1"/>
</dbReference>
<dbReference type="Pfam" id="PF17775">
    <property type="entry name" value="YchJ_M-like"/>
    <property type="match status" value="1"/>
</dbReference>
<name>A0A4Y9FYD4_9MICO</name>
<dbReference type="EMBL" id="SPQB01000010">
    <property type="protein sequence ID" value="TFU33318.1"/>
    <property type="molecule type" value="Genomic_DNA"/>
</dbReference>
<dbReference type="PANTHER" id="PTHR33747:SF1">
    <property type="entry name" value="ADENYLATE CYCLASE-ASSOCIATED CAP C-TERMINAL DOMAIN-CONTAINING PROTEIN"/>
    <property type="match status" value="1"/>
</dbReference>
<protein>
    <recommendedName>
        <fullName evidence="2">UPF0225 protein E4U02_06220</fullName>
    </recommendedName>
</protein>
<gene>
    <name evidence="4" type="ORF">E4U02_06220</name>
</gene>
<dbReference type="OrthoDB" id="21421at2"/>
<dbReference type="InterPro" id="IPR032710">
    <property type="entry name" value="NTF2-like_dom_sf"/>
</dbReference>
<comment type="similarity">
    <text evidence="1 2">Belongs to the UPF0225 family.</text>
</comment>
<reference evidence="4 5" key="1">
    <citation type="submission" date="2019-03" db="EMBL/GenBank/DDBJ databases">
        <title>Diversity of the mouse oral microbiome.</title>
        <authorList>
            <person name="Joseph S."/>
            <person name="Aduse-Opoku J."/>
            <person name="Curtis M."/>
            <person name="Wade W."/>
            <person name="Hashim A."/>
        </authorList>
    </citation>
    <scope>NUCLEOTIDE SEQUENCE [LARGE SCALE GENOMIC DNA]</scope>
    <source>
        <strain evidence="4 5">P1012</strain>
    </source>
</reference>
<dbReference type="InterPro" id="IPR004027">
    <property type="entry name" value="SEC_C_motif"/>
</dbReference>
<dbReference type="HAMAP" id="MF_00612">
    <property type="entry name" value="UPF0225"/>
    <property type="match status" value="1"/>
</dbReference>
<dbReference type="SUPFAM" id="SSF103642">
    <property type="entry name" value="Sec-C motif"/>
    <property type="match status" value="1"/>
</dbReference>
<dbReference type="Proteomes" id="UP000298358">
    <property type="component" value="Unassembled WGS sequence"/>
</dbReference>
<dbReference type="SUPFAM" id="SSF54427">
    <property type="entry name" value="NTF2-like"/>
    <property type="match status" value="1"/>
</dbReference>
<dbReference type="AlphaFoldDB" id="A0A4Y9FYD4"/>
<accession>A0A4Y9FYD4</accession>
<organism evidence="4 5">
    <name type="scientific">Microbacterium paludicola</name>
    <dbReference type="NCBI Taxonomy" id="300019"/>
    <lineage>
        <taxon>Bacteria</taxon>
        <taxon>Bacillati</taxon>
        <taxon>Actinomycetota</taxon>
        <taxon>Actinomycetes</taxon>
        <taxon>Micrococcales</taxon>
        <taxon>Microbacteriaceae</taxon>
        <taxon>Microbacterium</taxon>
    </lineage>
</organism>
<dbReference type="RefSeq" id="WP_135113981.1">
    <property type="nucleotide sequence ID" value="NZ_JADGLL010000010.1"/>
</dbReference>
<feature type="domain" description="YchJ-like middle NTF2-like" evidence="3">
    <location>
        <begin position="31"/>
        <end position="118"/>
    </location>
</feature>
<evidence type="ECO:0000313" key="5">
    <source>
        <dbReference type="Proteomes" id="UP000298358"/>
    </source>
</evidence>
<keyword evidence="5" id="KW-1185">Reference proteome</keyword>
<dbReference type="Pfam" id="PF02810">
    <property type="entry name" value="SEC-C"/>
    <property type="match status" value="1"/>
</dbReference>
<comment type="caution">
    <text evidence="4">The sequence shown here is derived from an EMBL/GenBank/DDBJ whole genome shotgun (WGS) entry which is preliminary data.</text>
</comment>
<evidence type="ECO:0000256" key="1">
    <source>
        <dbReference type="ARBA" id="ARBA00010839"/>
    </source>
</evidence>
<dbReference type="InterPro" id="IPR023006">
    <property type="entry name" value="YchJ-like"/>
</dbReference>
<evidence type="ECO:0000259" key="3">
    <source>
        <dbReference type="Pfam" id="PF17775"/>
    </source>
</evidence>
<dbReference type="InterPro" id="IPR048469">
    <property type="entry name" value="YchJ-like_M"/>
</dbReference>
<sequence>MSLLEPCPCGSGQPYTACCGPLHTGARLAETPEQLMRSRYSAFARRDADYLLRTWHPGTRPKTVEFEEGLRWAGLEIVDASGDEVEFVAVYETPLGMGALSERSRFAQRGGRWVYVDGDVKA</sequence>
<dbReference type="PANTHER" id="PTHR33747">
    <property type="entry name" value="UPF0225 PROTEIN SCO1677"/>
    <property type="match status" value="1"/>
</dbReference>
<proteinExistence type="inferred from homology"/>